<keyword evidence="1" id="KW-0433">Leucine-rich repeat</keyword>
<name>A0A9N9QMS5_9CUCU</name>
<dbReference type="PANTHER" id="PTHR45712">
    <property type="entry name" value="AGAP008170-PA"/>
    <property type="match status" value="1"/>
</dbReference>
<dbReference type="SUPFAM" id="SSF52058">
    <property type="entry name" value="L domain-like"/>
    <property type="match status" value="1"/>
</dbReference>
<evidence type="ECO:0000256" key="1">
    <source>
        <dbReference type="ARBA" id="ARBA00022614"/>
    </source>
</evidence>
<dbReference type="InterPro" id="IPR050333">
    <property type="entry name" value="SLRP"/>
</dbReference>
<dbReference type="InterPro" id="IPR003591">
    <property type="entry name" value="Leu-rich_rpt_typical-subtyp"/>
</dbReference>
<organism evidence="4 5">
    <name type="scientific">Ceutorhynchus assimilis</name>
    <name type="common">cabbage seed weevil</name>
    <dbReference type="NCBI Taxonomy" id="467358"/>
    <lineage>
        <taxon>Eukaryota</taxon>
        <taxon>Metazoa</taxon>
        <taxon>Ecdysozoa</taxon>
        <taxon>Arthropoda</taxon>
        <taxon>Hexapoda</taxon>
        <taxon>Insecta</taxon>
        <taxon>Pterygota</taxon>
        <taxon>Neoptera</taxon>
        <taxon>Endopterygota</taxon>
        <taxon>Coleoptera</taxon>
        <taxon>Polyphaga</taxon>
        <taxon>Cucujiformia</taxon>
        <taxon>Curculionidae</taxon>
        <taxon>Ceutorhynchinae</taxon>
        <taxon>Ceutorhynchus</taxon>
    </lineage>
</organism>
<dbReference type="PANTHER" id="PTHR45712:SF22">
    <property type="entry name" value="INSULIN-LIKE GROWTH FACTOR-BINDING PROTEIN COMPLEX ACID LABILE SUBUNIT"/>
    <property type="match status" value="1"/>
</dbReference>
<feature type="chain" id="PRO_5040265018" evidence="3">
    <location>
        <begin position="20"/>
        <end position="465"/>
    </location>
</feature>
<proteinExistence type="predicted"/>
<keyword evidence="2" id="KW-0677">Repeat</keyword>
<gene>
    <name evidence="4" type="ORF">CEUTPL_LOCUS4824</name>
</gene>
<accession>A0A9N9QMS5</accession>
<dbReference type="Proteomes" id="UP001152799">
    <property type="component" value="Chromosome 2"/>
</dbReference>
<dbReference type="Pfam" id="PF00560">
    <property type="entry name" value="LRR_1"/>
    <property type="match status" value="1"/>
</dbReference>
<protein>
    <submittedName>
        <fullName evidence="4">Uncharacterized protein</fullName>
    </submittedName>
</protein>
<dbReference type="InterPro" id="IPR001611">
    <property type="entry name" value="Leu-rich_rpt"/>
</dbReference>
<dbReference type="SMART" id="SM00369">
    <property type="entry name" value="LRR_TYP"/>
    <property type="match status" value="10"/>
</dbReference>
<sequence>MARWFHSMVLIFIIQTTNLETNKNTCQTHFSVLNWPQLTCTNVNSEYFQHFTSSLNRTHWIKCLNCTLNVIDERTFGFTRNNVSFLELQHCQVEAVKKFGFKIFFLLKLLNLRSNCINYLEPKCFSNLKRLLHLDLSVNYLNILTNNLFSDLVNLDILNLNKNEIFYIQPYAFSGLINLKYLYLSHNRLRKIEDRMFKDLQNLKILYLEHNDIFELHQHAFVNLKNLHYLYLNNNSINYLVQYNFKPLNNLVDLQLRLNNLSEIQVSSFNGLKNLKFLYLGQNQIHTIKPYGFIGLDSLIILDLGYNNFTEIELNYFQIKNLHILWLHSNFIKNIIIVNNNNAEVQNALEVLDLSYNQLSEFNFKLLSSKMPNIKEIVLVNNSFSCDFFTNMYSYYEANNVLVCATQSCNSNSTEAYIDSLCFKTTTTDDTLTNVTDDFISINCASNFKLYICFRIALFLILFYC</sequence>
<evidence type="ECO:0000256" key="3">
    <source>
        <dbReference type="SAM" id="SignalP"/>
    </source>
</evidence>
<evidence type="ECO:0000313" key="5">
    <source>
        <dbReference type="Proteomes" id="UP001152799"/>
    </source>
</evidence>
<dbReference type="Gene3D" id="3.80.10.10">
    <property type="entry name" value="Ribonuclease Inhibitor"/>
    <property type="match status" value="2"/>
</dbReference>
<dbReference type="Pfam" id="PF13855">
    <property type="entry name" value="LRR_8"/>
    <property type="match status" value="3"/>
</dbReference>
<keyword evidence="5" id="KW-1185">Reference proteome</keyword>
<feature type="signal peptide" evidence="3">
    <location>
        <begin position="1"/>
        <end position="19"/>
    </location>
</feature>
<dbReference type="InterPro" id="IPR032675">
    <property type="entry name" value="LRR_dom_sf"/>
</dbReference>
<dbReference type="EMBL" id="OU892278">
    <property type="protein sequence ID" value="CAG9764180.1"/>
    <property type="molecule type" value="Genomic_DNA"/>
</dbReference>
<keyword evidence="3" id="KW-0732">Signal</keyword>
<dbReference type="OrthoDB" id="676979at2759"/>
<reference evidence="4" key="1">
    <citation type="submission" date="2022-01" db="EMBL/GenBank/DDBJ databases">
        <authorList>
            <person name="King R."/>
        </authorList>
    </citation>
    <scope>NUCLEOTIDE SEQUENCE</scope>
</reference>
<evidence type="ECO:0000256" key="2">
    <source>
        <dbReference type="ARBA" id="ARBA00022737"/>
    </source>
</evidence>
<dbReference type="SMART" id="SM00365">
    <property type="entry name" value="LRR_SD22"/>
    <property type="match status" value="5"/>
</dbReference>
<evidence type="ECO:0000313" key="4">
    <source>
        <dbReference type="EMBL" id="CAG9764180.1"/>
    </source>
</evidence>
<dbReference type="PROSITE" id="PS51450">
    <property type="entry name" value="LRR"/>
    <property type="match status" value="2"/>
</dbReference>
<dbReference type="AlphaFoldDB" id="A0A9N9QMS5"/>